<organism evidence="1 2">
    <name type="scientific">Paenibacillus septentrionalis</name>
    <dbReference type="NCBI Taxonomy" id="429342"/>
    <lineage>
        <taxon>Bacteria</taxon>
        <taxon>Bacillati</taxon>
        <taxon>Bacillota</taxon>
        <taxon>Bacilli</taxon>
        <taxon>Bacillales</taxon>
        <taxon>Paenibacillaceae</taxon>
        <taxon>Paenibacillus</taxon>
    </lineage>
</organism>
<gene>
    <name evidence="1" type="ORF">ACFP56_14880</name>
</gene>
<reference evidence="2" key="1">
    <citation type="journal article" date="2019" name="Int. J. Syst. Evol. Microbiol.">
        <title>The Global Catalogue of Microorganisms (GCM) 10K type strain sequencing project: providing services to taxonomists for standard genome sequencing and annotation.</title>
        <authorList>
            <consortium name="The Broad Institute Genomics Platform"/>
            <consortium name="The Broad Institute Genome Sequencing Center for Infectious Disease"/>
            <person name="Wu L."/>
            <person name="Ma J."/>
        </authorList>
    </citation>
    <scope>NUCLEOTIDE SEQUENCE [LARGE SCALE GENOMIC DNA]</scope>
    <source>
        <strain evidence="2">PCU 280</strain>
    </source>
</reference>
<name>A0ABW1V871_9BACL</name>
<sequence>MKLVIAGNCEKHDYILTIAVLLRGTGVNSIVIVTDSDKHYKYFDGEFDGIGIKFFDGEHPEADYVIYDWHHGFPPNLENFELVFVTSYERDSLENLKTLYGQPVHPKLMVVIEEDCKINLQYVRKLYPMKDILVSYFASSERKINTIHDCKVQLKVDKDFEDAVNELLETVYGIQRTDIKKLWRYVKKRR</sequence>
<comment type="caution">
    <text evidence="1">The sequence shown here is derived from an EMBL/GenBank/DDBJ whole genome shotgun (WGS) entry which is preliminary data.</text>
</comment>
<dbReference type="EMBL" id="JBHSTE010000004">
    <property type="protein sequence ID" value="MFC6333910.1"/>
    <property type="molecule type" value="Genomic_DNA"/>
</dbReference>
<dbReference type="RefSeq" id="WP_379235849.1">
    <property type="nucleotide sequence ID" value="NZ_JBHSTE010000004.1"/>
</dbReference>
<protein>
    <submittedName>
        <fullName evidence="1">Uncharacterized protein</fullName>
    </submittedName>
</protein>
<proteinExistence type="predicted"/>
<evidence type="ECO:0000313" key="1">
    <source>
        <dbReference type="EMBL" id="MFC6333910.1"/>
    </source>
</evidence>
<evidence type="ECO:0000313" key="2">
    <source>
        <dbReference type="Proteomes" id="UP001596233"/>
    </source>
</evidence>
<accession>A0ABW1V871</accession>
<keyword evidence="2" id="KW-1185">Reference proteome</keyword>
<dbReference type="Proteomes" id="UP001596233">
    <property type="component" value="Unassembled WGS sequence"/>
</dbReference>